<dbReference type="InterPro" id="IPR010861">
    <property type="entry name" value="DUF1492"/>
</dbReference>
<protein>
    <recommendedName>
        <fullName evidence="3">Sigma-70, region 4</fullName>
    </recommendedName>
</protein>
<dbReference type="RefSeq" id="WP_008749862.1">
    <property type="nucleotide sequence ID" value="NZ_GL622296.1"/>
</dbReference>
<dbReference type="HOGENOM" id="CLU_144718_2_0_9"/>
<dbReference type="InterPro" id="IPR036388">
    <property type="entry name" value="WH-like_DNA-bd_sf"/>
</dbReference>
<name>E6LJF4_9FIRM</name>
<dbReference type="InterPro" id="IPR013324">
    <property type="entry name" value="RNA_pol_sigma_r3/r4-like"/>
</dbReference>
<evidence type="ECO:0000313" key="1">
    <source>
        <dbReference type="EMBL" id="EFU78088.1"/>
    </source>
</evidence>
<sequence>MTAKEYLKQLKTLDCLIKAKLLEKECIRALSTKVTAGNKERVQGGSSGGIESAVIKMMELEEQINSDIDRLVNLKAEARLLIDELVDDKHKVVLSMYYVSDMTFEMISDETHYSVGAVHKFYRSALKEFEELYNSEKE</sequence>
<gene>
    <name evidence="1" type="ORF">HMPREF0381_0089</name>
</gene>
<evidence type="ECO:0008006" key="3">
    <source>
        <dbReference type="Google" id="ProtNLM"/>
    </source>
</evidence>
<proteinExistence type="predicted"/>
<dbReference type="Gene3D" id="1.10.10.10">
    <property type="entry name" value="Winged helix-like DNA-binding domain superfamily/Winged helix DNA-binding domain"/>
    <property type="match status" value="1"/>
</dbReference>
<organism evidence="1 2">
    <name type="scientific">Lachnoanaerobaculum saburreum DSM 3986</name>
    <dbReference type="NCBI Taxonomy" id="887325"/>
    <lineage>
        <taxon>Bacteria</taxon>
        <taxon>Bacillati</taxon>
        <taxon>Bacillota</taxon>
        <taxon>Clostridia</taxon>
        <taxon>Lachnospirales</taxon>
        <taxon>Lachnospiraceae</taxon>
        <taxon>Lachnoanaerobaculum</taxon>
    </lineage>
</organism>
<evidence type="ECO:0000313" key="2">
    <source>
        <dbReference type="Proteomes" id="UP000003434"/>
    </source>
</evidence>
<reference evidence="1 2" key="1">
    <citation type="submission" date="2010-12" db="EMBL/GenBank/DDBJ databases">
        <authorList>
            <person name="Muzny D."/>
            <person name="Qin X."/>
            <person name="Deng J."/>
            <person name="Jiang H."/>
            <person name="Liu Y."/>
            <person name="Qu J."/>
            <person name="Song X.-Z."/>
            <person name="Zhang L."/>
            <person name="Thornton R."/>
            <person name="Coyle M."/>
            <person name="Francisco L."/>
            <person name="Jackson L."/>
            <person name="Javaid M."/>
            <person name="Korchina V."/>
            <person name="Kovar C."/>
            <person name="Mata R."/>
            <person name="Mathew T."/>
            <person name="Ngo R."/>
            <person name="Nguyen L."/>
            <person name="Nguyen N."/>
            <person name="Okwuonu G."/>
            <person name="Ongeri F."/>
            <person name="Pham C."/>
            <person name="Simmons D."/>
            <person name="Wilczek-Boney K."/>
            <person name="Hale W."/>
            <person name="Jakkamsetti A."/>
            <person name="Pham P."/>
            <person name="Ruth R."/>
            <person name="San Lucas F."/>
            <person name="Warren J."/>
            <person name="Zhang J."/>
            <person name="Zhao Z."/>
            <person name="Zhou C."/>
            <person name="Zhu D."/>
            <person name="Lee S."/>
            <person name="Bess C."/>
            <person name="Blankenburg K."/>
            <person name="Forbes L."/>
            <person name="Fu Q."/>
            <person name="Gubbala S."/>
            <person name="Hirani K."/>
            <person name="Jayaseelan J.C."/>
            <person name="Lara F."/>
            <person name="Munidasa M."/>
            <person name="Palculict T."/>
            <person name="Patil S."/>
            <person name="Pu L.-L."/>
            <person name="Saada N."/>
            <person name="Tang L."/>
            <person name="Weissenberger G."/>
            <person name="Zhu Y."/>
            <person name="Hemphill L."/>
            <person name="Shang Y."/>
            <person name="Youmans B."/>
            <person name="Ayvaz T."/>
            <person name="Ross M."/>
            <person name="Santibanez J."/>
            <person name="Aqrawi P."/>
            <person name="Gross S."/>
            <person name="Joshi V."/>
            <person name="Fowler G."/>
            <person name="Nazareth L."/>
            <person name="Reid J."/>
            <person name="Worley K."/>
            <person name="Petrosino J."/>
            <person name="Highlander S."/>
            <person name="Gibbs R."/>
        </authorList>
    </citation>
    <scope>NUCLEOTIDE SEQUENCE [LARGE SCALE GENOMIC DNA]</scope>
    <source>
        <strain evidence="1 2">DSM 3986</strain>
    </source>
</reference>
<dbReference type="SUPFAM" id="SSF88659">
    <property type="entry name" value="Sigma3 and sigma4 domains of RNA polymerase sigma factors"/>
    <property type="match status" value="1"/>
</dbReference>
<dbReference type="EMBL" id="AEPW01000001">
    <property type="protein sequence ID" value="EFU78088.1"/>
    <property type="molecule type" value="Genomic_DNA"/>
</dbReference>
<dbReference type="eggNOG" id="COG1191">
    <property type="taxonomic scope" value="Bacteria"/>
</dbReference>
<dbReference type="Pfam" id="PF07374">
    <property type="entry name" value="DUF1492"/>
    <property type="match status" value="1"/>
</dbReference>
<accession>E6LJF4</accession>
<dbReference type="AlphaFoldDB" id="E6LJF4"/>
<dbReference type="Proteomes" id="UP000003434">
    <property type="component" value="Unassembled WGS sequence"/>
</dbReference>
<comment type="caution">
    <text evidence="1">The sequence shown here is derived from an EMBL/GenBank/DDBJ whole genome shotgun (WGS) entry which is preliminary data.</text>
</comment>